<reference evidence="1 2" key="1">
    <citation type="journal article" date="2019" name="New Phytol.">
        <title>Comparative genomics reveals unique wood-decay strategies and fruiting body development in the Schizophyllaceae.</title>
        <authorList>
            <person name="Almasi E."/>
            <person name="Sahu N."/>
            <person name="Krizsan K."/>
            <person name="Balint B."/>
            <person name="Kovacs G.M."/>
            <person name="Kiss B."/>
            <person name="Cseklye J."/>
            <person name="Drula E."/>
            <person name="Henrissat B."/>
            <person name="Nagy I."/>
            <person name="Chovatia M."/>
            <person name="Adam C."/>
            <person name="LaButti K."/>
            <person name="Lipzen A."/>
            <person name="Riley R."/>
            <person name="Grigoriev I.V."/>
            <person name="Nagy L.G."/>
        </authorList>
    </citation>
    <scope>NUCLEOTIDE SEQUENCE [LARGE SCALE GENOMIC DNA]</scope>
    <source>
        <strain evidence="1 2">NL-1724</strain>
    </source>
</reference>
<evidence type="ECO:0000313" key="1">
    <source>
        <dbReference type="EMBL" id="TRM64893.1"/>
    </source>
</evidence>
<dbReference type="EMBL" id="VDMD01000006">
    <property type="protein sequence ID" value="TRM64893.1"/>
    <property type="molecule type" value="Genomic_DNA"/>
</dbReference>
<keyword evidence="2" id="KW-1185">Reference proteome</keyword>
<protein>
    <recommendedName>
        <fullName evidence="3">F-box domain-containing protein</fullName>
    </recommendedName>
</protein>
<comment type="caution">
    <text evidence="1">The sequence shown here is derived from an EMBL/GenBank/DDBJ whole genome shotgun (WGS) entry which is preliminary data.</text>
</comment>
<sequence length="101" mass="11953">MEGEWLELDYSAPIWMLMHVCYLWRDVALSNGVLWANIDASLGGTWTPAQSLQKARLQMLELYLERSRVALLDLRIGLAYHDAYPRILPTLWAHRQRWWKI</sequence>
<organism evidence="1 2">
    <name type="scientific">Schizophyllum amplum</name>
    <dbReference type="NCBI Taxonomy" id="97359"/>
    <lineage>
        <taxon>Eukaryota</taxon>
        <taxon>Fungi</taxon>
        <taxon>Dikarya</taxon>
        <taxon>Basidiomycota</taxon>
        <taxon>Agaricomycotina</taxon>
        <taxon>Agaricomycetes</taxon>
        <taxon>Agaricomycetidae</taxon>
        <taxon>Agaricales</taxon>
        <taxon>Schizophyllaceae</taxon>
        <taxon>Schizophyllum</taxon>
    </lineage>
</organism>
<dbReference type="Proteomes" id="UP000320762">
    <property type="component" value="Unassembled WGS sequence"/>
</dbReference>
<gene>
    <name evidence="1" type="ORF">BD626DRAFT_490276</name>
</gene>
<accession>A0A550CJD4</accession>
<name>A0A550CJD4_9AGAR</name>
<evidence type="ECO:0008006" key="3">
    <source>
        <dbReference type="Google" id="ProtNLM"/>
    </source>
</evidence>
<proteinExistence type="predicted"/>
<dbReference type="OrthoDB" id="2269034at2759"/>
<dbReference type="AlphaFoldDB" id="A0A550CJD4"/>
<evidence type="ECO:0000313" key="2">
    <source>
        <dbReference type="Proteomes" id="UP000320762"/>
    </source>
</evidence>